<evidence type="ECO:0000313" key="5">
    <source>
        <dbReference type="Proteomes" id="UP000294933"/>
    </source>
</evidence>
<organism evidence="4 5">
    <name type="scientific">Rickenella mellea</name>
    <dbReference type="NCBI Taxonomy" id="50990"/>
    <lineage>
        <taxon>Eukaryota</taxon>
        <taxon>Fungi</taxon>
        <taxon>Dikarya</taxon>
        <taxon>Basidiomycota</taxon>
        <taxon>Agaricomycotina</taxon>
        <taxon>Agaricomycetes</taxon>
        <taxon>Hymenochaetales</taxon>
        <taxon>Rickenellaceae</taxon>
        <taxon>Rickenella</taxon>
    </lineage>
</organism>
<protein>
    <recommendedName>
        <fullName evidence="6">DH domain-containing protein</fullName>
    </recommendedName>
</protein>
<sequence>MSSVAARKKSIVSTNGLQIETPVAHNTFLNKSAAQSTSLYQQCAQLRASLMRIHDFAAYFAIASEARSSTDPVTQLWDCFALGVPLCFLHNLLPGVSPITIINCDPASIDPTDEKAVKKAILHFAMAVSNTDLVDQTEQFRATQLLDRTSTEGFVKVVNCVTRLVDRLPEELFEDAPPASPPIHSQGSSDSLGKLDSPVVNGASGHDAARNNIVRELVETERKYVQDLEHMQKYANALSTSGAIDQDTIHVLFPGLTKLLDFQRRFLIKLEGCAELPWKEQRWGLHFIENEMEFAVYEPYCANYTHAVEVLLLVQESLMTVTLMNARSELPAFLIKPVQRICKYPLLLESLLKASSPSEYPHYDELKAGCLSVKRVADRSNEAQRRAENIQTVQSLEQRVEDWKGHHLGNFGDLLLDDIFMVTKMDIDREYHVFLFEKIILCCKEVLIDPINGTRKVNKSNSILKKPSSTIGGLPGGVGPPKKRSTPLLLKGRIFLNNVTHVRPSNHMGQYSLQVWWRGDDDNEYFTLRCRTEEQLRQWEGQINRLIKETAARRASERTMSALAAHANSTNPALGGRQLVSGYEPNGRTMSMGAQMSYLQAGPGPSTGRRYSPPSPYDTNEARGIPSNVTPEGYTNGWAGPSGYPPDEGFEPDDDFEEYPPASSYPSSGRGTPLGVRRGNVAQSMFPERDVTPGYDRPRARTEDMNGPIMRQWRKNGHPMPPPPPPPIGGLPSQPNGAPAARPQPPRMSSDASFGPGIAPPPRLLRSQFSSSKLSSAYDHEGGRSTPPVMKQPPTSRSRSSSNPSAYHPVKAPAPPLPTSVWPERKGSVSTSTVSSVSHKRGSGSSGTSGSSDYSPHTSPITPFGSSESYLGGASLRNARSQTFGRMNNPTNGRAPQITMSTMVKVKVHFFEDIFVIQVPRTTEYPELVEKVGKKIRLCGPRREDGPLRVKYVDEDGDMVSLGSNEDVQMAFETLQPGSQVTLYVQ</sequence>
<reference evidence="4 5" key="1">
    <citation type="submission" date="2018-06" db="EMBL/GenBank/DDBJ databases">
        <title>A transcriptomic atlas of mushroom development highlights an independent origin of complex multicellularity.</title>
        <authorList>
            <consortium name="DOE Joint Genome Institute"/>
            <person name="Krizsan K."/>
            <person name="Almasi E."/>
            <person name="Merenyi Z."/>
            <person name="Sahu N."/>
            <person name="Viragh M."/>
            <person name="Koszo T."/>
            <person name="Mondo S."/>
            <person name="Kiss B."/>
            <person name="Balint B."/>
            <person name="Kues U."/>
            <person name="Barry K."/>
            <person name="Hegedus J.C."/>
            <person name="Henrissat B."/>
            <person name="Johnson J."/>
            <person name="Lipzen A."/>
            <person name="Ohm R."/>
            <person name="Nagy I."/>
            <person name="Pangilinan J."/>
            <person name="Yan J."/>
            <person name="Xiong Y."/>
            <person name="Grigoriev I.V."/>
            <person name="Hibbett D.S."/>
            <person name="Nagy L.G."/>
        </authorList>
    </citation>
    <scope>NUCLEOTIDE SEQUENCE [LARGE SCALE GENOMIC DNA]</scope>
    <source>
        <strain evidence="4 5">SZMC22713</strain>
    </source>
</reference>
<dbReference type="SUPFAM" id="SSF54277">
    <property type="entry name" value="CAD &amp; PB1 domains"/>
    <property type="match status" value="1"/>
</dbReference>
<evidence type="ECO:0000259" key="3">
    <source>
        <dbReference type="PROSITE" id="PS51745"/>
    </source>
</evidence>
<name>A0A4Y7Q9W3_9AGAM</name>
<dbReference type="STRING" id="50990.A0A4Y7Q9W3"/>
<dbReference type="Pfam" id="PF15411">
    <property type="entry name" value="PH_10"/>
    <property type="match status" value="1"/>
</dbReference>
<dbReference type="EMBL" id="ML170167">
    <property type="protein sequence ID" value="TDL24156.1"/>
    <property type="molecule type" value="Genomic_DNA"/>
</dbReference>
<dbReference type="InterPro" id="IPR011993">
    <property type="entry name" value="PH-like_dom_sf"/>
</dbReference>
<dbReference type="AlphaFoldDB" id="A0A4Y7Q9W3"/>
<feature type="region of interest" description="Disordered" evidence="1">
    <location>
        <begin position="601"/>
        <end position="872"/>
    </location>
</feature>
<dbReference type="Pfam" id="PF00621">
    <property type="entry name" value="RhoGEF"/>
    <property type="match status" value="1"/>
</dbReference>
<dbReference type="GO" id="GO:0005085">
    <property type="term" value="F:guanyl-nucleotide exchange factor activity"/>
    <property type="evidence" value="ECO:0007669"/>
    <property type="project" value="InterPro"/>
</dbReference>
<accession>A0A4Y7Q9W3</accession>
<dbReference type="PROSITE" id="PS50010">
    <property type="entry name" value="DH_2"/>
    <property type="match status" value="1"/>
</dbReference>
<dbReference type="Pfam" id="PF06395">
    <property type="entry name" value="CDC24"/>
    <property type="match status" value="1"/>
</dbReference>
<dbReference type="Gene3D" id="2.30.29.30">
    <property type="entry name" value="Pleckstrin-homology domain (PH domain)/Phosphotyrosine-binding domain (PTB)"/>
    <property type="match status" value="1"/>
</dbReference>
<dbReference type="InterPro" id="IPR010481">
    <property type="entry name" value="Cdc24/Scd1_N"/>
</dbReference>
<feature type="region of interest" description="Disordered" evidence="1">
    <location>
        <begin position="175"/>
        <end position="195"/>
    </location>
</feature>
<proteinExistence type="predicted"/>
<dbReference type="InterPro" id="IPR000219">
    <property type="entry name" value="DH_dom"/>
</dbReference>
<dbReference type="OrthoDB" id="1594986at2759"/>
<dbReference type="SMART" id="SM00233">
    <property type="entry name" value="PH"/>
    <property type="match status" value="1"/>
</dbReference>
<keyword evidence="5" id="KW-1185">Reference proteome</keyword>
<dbReference type="CDD" id="cd05992">
    <property type="entry name" value="PB1"/>
    <property type="match status" value="1"/>
</dbReference>
<dbReference type="SUPFAM" id="SSF50729">
    <property type="entry name" value="PH domain-like"/>
    <property type="match status" value="1"/>
</dbReference>
<dbReference type="PROSITE" id="PS51745">
    <property type="entry name" value="PB1"/>
    <property type="match status" value="1"/>
</dbReference>
<dbReference type="VEuPathDB" id="FungiDB:BD410DRAFT_802027"/>
<gene>
    <name evidence="4" type="ORF">BD410DRAFT_802027</name>
</gene>
<dbReference type="PANTHER" id="PTHR47339">
    <property type="entry name" value="CELL DIVISION CONTROL PROTEIN 24"/>
    <property type="match status" value="1"/>
</dbReference>
<dbReference type="Gene3D" id="3.10.20.90">
    <property type="entry name" value="Phosphatidylinositol 3-kinase Catalytic Subunit, Chain A, domain 1"/>
    <property type="match status" value="1"/>
</dbReference>
<dbReference type="GO" id="GO:0005634">
    <property type="term" value="C:nucleus"/>
    <property type="evidence" value="ECO:0007669"/>
    <property type="project" value="TreeGrafter"/>
</dbReference>
<dbReference type="FunFam" id="2.30.29.30:FF:000365">
    <property type="entry name" value="Related to CDC24-GTP/GDP exchange factor for Cdc42p"/>
    <property type="match status" value="1"/>
</dbReference>
<evidence type="ECO:0000313" key="4">
    <source>
        <dbReference type="EMBL" id="TDL24156.1"/>
    </source>
</evidence>
<feature type="compositionally biased region" description="Polar residues" evidence="1">
    <location>
        <begin position="853"/>
        <end position="869"/>
    </location>
</feature>
<dbReference type="SMART" id="SM00666">
    <property type="entry name" value="PB1"/>
    <property type="match status" value="1"/>
</dbReference>
<dbReference type="Proteomes" id="UP000294933">
    <property type="component" value="Unassembled WGS sequence"/>
</dbReference>
<dbReference type="SUPFAM" id="SSF48065">
    <property type="entry name" value="DBL homology domain (DH-domain)"/>
    <property type="match status" value="1"/>
</dbReference>
<feature type="compositionally biased region" description="Pro residues" evidence="1">
    <location>
        <begin position="719"/>
        <end position="729"/>
    </location>
</feature>
<dbReference type="Gene3D" id="1.20.900.10">
    <property type="entry name" value="Dbl homology (DH) domain"/>
    <property type="match status" value="1"/>
</dbReference>
<feature type="compositionally biased region" description="Acidic residues" evidence="1">
    <location>
        <begin position="648"/>
        <end position="658"/>
    </location>
</feature>
<evidence type="ECO:0000256" key="1">
    <source>
        <dbReference type="SAM" id="MobiDB-lite"/>
    </source>
</evidence>
<dbReference type="CDD" id="cd00160">
    <property type="entry name" value="RhoGEF"/>
    <property type="match status" value="1"/>
</dbReference>
<feature type="compositionally biased region" description="Low complexity" evidence="1">
    <location>
        <begin position="659"/>
        <end position="668"/>
    </location>
</feature>
<dbReference type="InterPro" id="IPR053026">
    <property type="entry name" value="CDC42_GEF"/>
</dbReference>
<dbReference type="PANTHER" id="PTHR47339:SF1">
    <property type="entry name" value="CELL DIVISION CONTROL PROTEIN 24"/>
    <property type="match status" value="1"/>
</dbReference>
<dbReference type="GO" id="GO:0005737">
    <property type="term" value="C:cytoplasm"/>
    <property type="evidence" value="ECO:0007669"/>
    <property type="project" value="TreeGrafter"/>
</dbReference>
<dbReference type="GO" id="GO:0000935">
    <property type="term" value="C:division septum"/>
    <property type="evidence" value="ECO:0007669"/>
    <property type="project" value="TreeGrafter"/>
</dbReference>
<dbReference type="GO" id="GO:0030010">
    <property type="term" value="P:establishment of cell polarity"/>
    <property type="evidence" value="ECO:0007669"/>
    <property type="project" value="TreeGrafter"/>
</dbReference>
<dbReference type="InterPro" id="IPR001849">
    <property type="entry name" value="PH_domain"/>
</dbReference>
<dbReference type="InterPro" id="IPR000270">
    <property type="entry name" value="PB1_dom"/>
</dbReference>
<feature type="domain" description="DH" evidence="2">
    <location>
        <begin position="209"/>
        <end position="383"/>
    </location>
</feature>
<feature type="domain" description="PB1" evidence="3">
    <location>
        <begin position="903"/>
        <end position="986"/>
    </location>
</feature>
<dbReference type="SMART" id="SM00325">
    <property type="entry name" value="RhoGEF"/>
    <property type="match status" value="1"/>
</dbReference>
<dbReference type="GO" id="GO:0043332">
    <property type="term" value="C:mating projection tip"/>
    <property type="evidence" value="ECO:0007669"/>
    <property type="project" value="TreeGrafter"/>
</dbReference>
<dbReference type="GO" id="GO:0031106">
    <property type="term" value="P:septin ring organization"/>
    <property type="evidence" value="ECO:0007669"/>
    <property type="project" value="TreeGrafter"/>
</dbReference>
<dbReference type="CDD" id="cd13246">
    <property type="entry name" value="PH_Scd1"/>
    <property type="match status" value="1"/>
</dbReference>
<dbReference type="Pfam" id="PF00564">
    <property type="entry name" value="PB1"/>
    <property type="match status" value="1"/>
</dbReference>
<feature type="compositionally biased region" description="Basic and acidic residues" evidence="1">
    <location>
        <begin position="687"/>
        <end position="704"/>
    </location>
</feature>
<evidence type="ECO:0008006" key="6">
    <source>
        <dbReference type="Google" id="ProtNLM"/>
    </source>
</evidence>
<evidence type="ECO:0000259" key="2">
    <source>
        <dbReference type="PROSITE" id="PS50010"/>
    </source>
</evidence>
<dbReference type="InterPro" id="IPR035899">
    <property type="entry name" value="DBL_dom_sf"/>
</dbReference>
<feature type="compositionally biased region" description="Low complexity" evidence="1">
    <location>
        <begin position="828"/>
        <end position="837"/>
    </location>
</feature>
<feature type="compositionally biased region" description="Low complexity" evidence="1">
    <location>
        <begin position="764"/>
        <end position="776"/>
    </location>
</feature>
<dbReference type="InterPro" id="IPR053793">
    <property type="entry name" value="PB1-like"/>
</dbReference>
<dbReference type="InterPro" id="IPR033511">
    <property type="entry name" value="Cdc24/Scd1_PH_dom"/>
</dbReference>